<dbReference type="InterPro" id="IPR011322">
    <property type="entry name" value="N-reg_PII-like_a/b"/>
</dbReference>
<dbReference type="Gene3D" id="3.30.70.120">
    <property type="match status" value="1"/>
</dbReference>
<dbReference type="SUPFAM" id="SSF54913">
    <property type="entry name" value="GlnB-like"/>
    <property type="match status" value="1"/>
</dbReference>
<comment type="caution">
    <text evidence="1">The sequence shown here is derived from an EMBL/GenBank/DDBJ whole genome shotgun (WGS) entry which is preliminary data.</text>
</comment>
<reference evidence="1 2" key="1">
    <citation type="submission" date="2020-06" db="EMBL/GenBank/DDBJ databases">
        <title>Whole-genome sequence of Allochromatium humboldtianum DSM 21881, type strain.</title>
        <authorList>
            <person name="Kyndt J.A."/>
            <person name="Meyer T.E."/>
        </authorList>
    </citation>
    <scope>NUCLEOTIDE SEQUENCE [LARGE SCALE GENOMIC DNA]</scope>
    <source>
        <strain evidence="1 2">DSM 21881</strain>
    </source>
</reference>
<sequence length="101" mass="11164">MSDTVLYLVIPPRAEDLLTEWLLEREDVPGFTSLPVSGHGSSESSMSLAEQVAGRSRRVLFMLHLPLSVAETLLAELAEEFRGGDVHYWLVPALKSGRLNT</sequence>
<dbReference type="Proteomes" id="UP000592294">
    <property type="component" value="Unassembled WGS sequence"/>
</dbReference>
<dbReference type="Pfam" id="PF11582">
    <property type="entry name" value="DUF3240"/>
    <property type="match status" value="1"/>
</dbReference>
<organism evidence="1 2">
    <name type="scientific">Allochromatium humboldtianum</name>
    <dbReference type="NCBI Taxonomy" id="504901"/>
    <lineage>
        <taxon>Bacteria</taxon>
        <taxon>Pseudomonadati</taxon>
        <taxon>Pseudomonadota</taxon>
        <taxon>Gammaproteobacteria</taxon>
        <taxon>Chromatiales</taxon>
        <taxon>Chromatiaceae</taxon>
        <taxon>Allochromatium</taxon>
    </lineage>
</organism>
<keyword evidence="2" id="KW-1185">Reference proteome</keyword>
<gene>
    <name evidence="1" type="ORF">HW932_08875</name>
</gene>
<dbReference type="InterPro" id="IPR021634">
    <property type="entry name" value="DUF3240"/>
</dbReference>
<dbReference type="InterPro" id="IPR015867">
    <property type="entry name" value="N-reg_PII/ATP_PRibTrfase_C"/>
</dbReference>
<evidence type="ECO:0000313" key="1">
    <source>
        <dbReference type="EMBL" id="NVZ09374.1"/>
    </source>
</evidence>
<name>A0A850R6H0_9GAMM</name>
<dbReference type="EMBL" id="JABZEO010000005">
    <property type="protein sequence ID" value="NVZ09374.1"/>
    <property type="molecule type" value="Genomic_DNA"/>
</dbReference>
<proteinExistence type="predicted"/>
<dbReference type="AlphaFoldDB" id="A0A850R6H0"/>
<accession>A0A850R6H0</accession>
<evidence type="ECO:0000313" key="2">
    <source>
        <dbReference type="Proteomes" id="UP000592294"/>
    </source>
</evidence>
<protein>
    <submittedName>
        <fullName evidence="1">DUF3240 family protein</fullName>
    </submittedName>
</protein>
<dbReference type="RefSeq" id="WP_176976137.1">
    <property type="nucleotide sequence ID" value="NZ_JABZEO010000005.1"/>
</dbReference>